<dbReference type="GO" id="GO:0005634">
    <property type="term" value="C:nucleus"/>
    <property type="evidence" value="ECO:0007669"/>
    <property type="project" value="UniProtKB-SubCell"/>
</dbReference>
<evidence type="ECO:0000256" key="1">
    <source>
        <dbReference type="ARBA" id="ARBA00023125"/>
    </source>
</evidence>
<evidence type="ECO:0000256" key="3">
    <source>
        <dbReference type="SAM" id="MobiDB-lite"/>
    </source>
</evidence>
<dbReference type="InterPro" id="IPR052327">
    <property type="entry name" value="Activin_resp_transcr_regulator"/>
</dbReference>
<evidence type="ECO:0000256" key="2">
    <source>
        <dbReference type="PROSITE-ProRule" id="PRU00089"/>
    </source>
</evidence>
<feature type="compositionally biased region" description="Polar residues" evidence="3">
    <location>
        <begin position="179"/>
        <end position="189"/>
    </location>
</feature>
<feature type="DNA-binding region" description="Fork-head" evidence="2">
    <location>
        <begin position="23"/>
        <end position="98"/>
    </location>
</feature>
<dbReference type="SMART" id="SM00339">
    <property type="entry name" value="FH"/>
    <property type="match status" value="1"/>
</dbReference>
<dbReference type="PROSITE" id="PS50039">
    <property type="entry name" value="FORK_HEAD_3"/>
    <property type="match status" value="1"/>
</dbReference>
<keyword evidence="6" id="KW-1185">Reference proteome</keyword>
<evidence type="ECO:0000259" key="4">
    <source>
        <dbReference type="PROSITE" id="PS50039"/>
    </source>
</evidence>
<protein>
    <recommendedName>
        <fullName evidence="4">Fork-head domain-containing protein</fullName>
    </recommendedName>
</protein>
<feature type="domain" description="Fork-head" evidence="4">
    <location>
        <begin position="23"/>
        <end position="98"/>
    </location>
</feature>
<dbReference type="STRING" id="80966.ENSAPOP00000023894"/>
<dbReference type="InterPro" id="IPR001766">
    <property type="entry name" value="Fork_head_dom"/>
</dbReference>
<dbReference type="GO" id="GO:0043565">
    <property type="term" value="F:sequence-specific DNA binding"/>
    <property type="evidence" value="ECO:0007669"/>
    <property type="project" value="InterPro"/>
</dbReference>
<reference evidence="5" key="2">
    <citation type="submission" date="2025-09" db="UniProtKB">
        <authorList>
            <consortium name="Ensembl"/>
        </authorList>
    </citation>
    <scope>IDENTIFICATION</scope>
</reference>
<dbReference type="PANTHER" id="PTHR47316">
    <property type="entry name" value="FORKHEAD BOX PROTEIN H1"/>
    <property type="match status" value="1"/>
</dbReference>
<dbReference type="InterPro" id="IPR036388">
    <property type="entry name" value="WH-like_DNA-bd_sf"/>
</dbReference>
<dbReference type="GO" id="GO:0003700">
    <property type="term" value="F:DNA-binding transcription factor activity"/>
    <property type="evidence" value="ECO:0007669"/>
    <property type="project" value="InterPro"/>
</dbReference>
<dbReference type="Proteomes" id="UP000257200">
    <property type="component" value="Unplaced"/>
</dbReference>
<dbReference type="Ensembl" id="ENSAPOT00000010138.1">
    <property type="protein sequence ID" value="ENSAPOP00000023894.1"/>
    <property type="gene ID" value="ENSAPOG00000005990.1"/>
</dbReference>
<keyword evidence="2" id="KW-0539">Nucleus</keyword>
<dbReference type="Pfam" id="PF00250">
    <property type="entry name" value="Forkhead"/>
    <property type="match status" value="1"/>
</dbReference>
<proteinExistence type="predicted"/>
<dbReference type="GeneTree" id="ENSGT00910000145033"/>
<organism evidence="5 6">
    <name type="scientific">Acanthochromis polyacanthus</name>
    <name type="common">spiny chromis</name>
    <dbReference type="NCBI Taxonomy" id="80966"/>
    <lineage>
        <taxon>Eukaryota</taxon>
        <taxon>Metazoa</taxon>
        <taxon>Chordata</taxon>
        <taxon>Craniata</taxon>
        <taxon>Vertebrata</taxon>
        <taxon>Euteleostomi</taxon>
        <taxon>Actinopterygii</taxon>
        <taxon>Neopterygii</taxon>
        <taxon>Teleostei</taxon>
        <taxon>Neoteleostei</taxon>
        <taxon>Acanthomorphata</taxon>
        <taxon>Ovalentaria</taxon>
        <taxon>Pomacentridae</taxon>
        <taxon>Acanthochromis</taxon>
    </lineage>
</organism>
<dbReference type="InterPro" id="IPR036390">
    <property type="entry name" value="WH_DNA-bd_sf"/>
</dbReference>
<dbReference type="InParanoid" id="A0A3Q1G4T9"/>
<keyword evidence="1 2" id="KW-0238">DNA-binding</keyword>
<dbReference type="Gene3D" id="1.10.10.10">
    <property type="entry name" value="Winged helix-like DNA-binding domain superfamily/Winged helix DNA-binding domain"/>
    <property type="match status" value="1"/>
</dbReference>
<evidence type="ECO:0000313" key="5">
    <source>
        <dbReference type="Ensembl" id="ENSAPOP00000023894.1"/>
    </source>
</evidence>
<name>A0A3Q1G4T9_9TELE</name>
<dbReference type="AlphaFoldDB" id="A0A3Q1G4T9"/>
<dbReference type="FunCoup" id="A0A3Q1G4T9">
    <property type="interactions" value="56"/>
</dbReference>
<evidence type="ECO:0000313" key="6">
    <source>
        <dbReference type="Proteomes" id="UP000257200"/>
    </source>
</evidence>
<comment type="subcellular location">
    <subcellularLocation>
        <location evidence="2">Nucleus</location>
    </subcellularLocation>
</comment>
<sequence>MQNGTENFGALLPSDPPQRTFFNNNTTHLAKIAVILQDAPRKMLTFAKLMDKMVPLIGEDRHSTENNIRVCLTTNKCFVKTPVVPGAQHSKRNYWKLDYNQITAKMVRRHFKGILHLFPELASKVETEQLNRPPEHQPAGSRAVQVRNQVRFSSPFAIESLLKRETFSIESLLKREPEASTSSPPSNVTPRAEQQHFPTTLPKQMYSMLRCGKL</sequence>
<dbReference type="SUPFAM" id="SSF46785">
    <property type="entry name" value="Winged helix' DNA-binding domain"/>
    <property type="match status" value="1"/>
</dbReference>
<dbReference type="PANTHER" id="PTHR47316:SF1">
    <property type="entry name" value="FORKHEAD BOX PROTEIN H1"/>
    <property type="match status" value="1"/>
</dbReference>
<feature type="region of interest" description="Disordered" evidence="3">
    <location>
        <begin position="174"/>
        <end position="199"/>
    </location>
</feature>
<accession>A0A3Q1G4T9</accession>
<reference evidence="5" key="1">
    <citation type="submission" date="2025-08" db="UniProtKB">
        <authorList>
            <consortium name="Ensembl"/>
        </authorList>
    </citation>
    <scope>IDENTIFICATION</scope>
</reference>